<gene>
    <name evidence="5" type="ORF">SAMN02745244_01573</name>
</gene>
<dbReference type="PANTHER" id="PTHR48081">
    <property type="entry name" value="AB HYDROLASE SUPERFAMILY PROTEIN C4A8.06C"/>
    <property type="match status" value="1"/>
</dbReference>
<evidence type="ECO:0000256" key="2">
    <source>
        <dbReference type="SAM" id="MobiDB-lite"/>
    </source>
</evidence>
<dbReference type="Gene3D" id="3.40.50.1820">
    <property type="entry name" value="alpha/beta hydrolase"/>
    <property type="match status" value="1"/>
</dbReference>
<feature type="signal peptide" evidence="3">
    <location>
        <begin position="1"/>
        <end position="24"/>
    </location>
</feature>
<organism evidence="5 6">
    <name type="scientific">Tessaracoccus bendigoensis DSM 12906</name>
    <dbReference type="NCBI Taxonomy" id="1123357"/>
    <lineage>
        <taxon>Bacteria</taxon>
        <taxon>Bacillati</taxon>
        <taxon>Actinomycetota</taxon>
        <taxon>Actinomycetes</taxon>
        <taxon>Propionibacteriales</taxon>
        <taxon>Propionibacteriaceae</taxon>
        <taxon>Tessaracoccus</taxon>
    </lineage>
</organism>
<feature type="compositionally biased region" description="Low complexity" evidence="2">
    <location>
        <begin position="34"/>
        <end position="47"/>
    </location>
</feature>
<keyword evidence="6" id="KW-1185">Reference proteome</keyword>
<dbReference type="Proteomes" id="UP000184512">
    <property type="component" value="Unassembled WGS sequence"/>
</dbReference>
<dbReference type="GO" id="GO:0016787">
    <property type="term" value="F:hydrolase activity"/>
    <property type="evidence" value="ECO:0007669"/>
    <property type="project" value="UniProtKB-KW"/>
</dbReference>
<evidence type="ECO:0000313" key="5">
    <source>
        <dbReference type="EMBL" id="SHJ03687.1"/>
    </source>
</evidence>
<feature type="chain" id="PRO_5012997233" evidence="3">
    <location>
        <begin position="25"/>
        <end position="358"/>
    </location>
</feature>
<dbReference type="RefSeq" id="WP_217652166.1">
    <property type="nucleotide sequence ID" value="NZ_FQZG01000024.1"/>
</dbReference>
<evidence type="ECO:0000256" key="3">
    <source>
        <dbReference type="SAM" id="SignalP"/>
    </source>
</evidence>
<dbReference type="PROSITE" id="PS51257">
    <property type="entry name" value="PROKAR_LIPOPROTEIN"/>
    <property type="match status" value="1"/>
</dbReference>
<reference evidence="5 6" key="1">
    <citation type="submission" date="2016-11" db="EMBL/GenBank/DDBJ databases">
        <authorList>
            <person name="Jaros S."/>
            <person name="Januszkiewicz K."/>
            <person name="Wedrychowicz H."/>
        </authorList>
    </citation>
    <scope>NUCLEOTIDE SEQUENCE [LARGE SCALE GENOMIC DNA]</scope>
    <source>
        <strain evidence="5 6">DSM 12906</strain>
    </source>
</reference>
<dbReference type="AlphaFoldDB" id="A0A1M6G1A1"/>
<proteinExistence type="predicted"/>
<feature type="domain" description="BD-FAE-like" evidence="4">
    <location>
        <begin position="164"/>
        <end position="256"/>
    </location>
</feature>
<dbReference type="STRING" id="1123357.SAMN02745244_01573"/>
<keyword evidence="3" id="KW-0732">Signal</keyword>
<evidence type="ECO:0000259" key="4">
    <source>
        <dbReference type="Pfam" id="PF20434"/>
    </source>
</evidence>
<sequence>MFKFPTLAALIVSAALTVTLTACQGSTESPDAFAPGDTAASPAGTAAPTPPRTGSPAASRVRTVEISETTPLSAIMDADEFDGFGGLLFPSRQRITGDMTVADTGRLLPCHSNIDPAEVARTLTRLQDGVLAGRVTFHPIYDAADVAADPAKADVGLFFFRGEAAAPLAIVSPGGGFSYVGSVHEGFPYAQKINEHGYNAFVLNYRVGDGGRPATEDLAHAIDFVFDNQAALDVDTIGYSLWGSSAGARMAANLGSYGTAAFGAAERPRPGTVVMAYTGHSDYAEDEPPTFAVVGSDDGIASPTVMRQRIDRLDQAGVPTEFHIFDGIGHGFGLGTGTVAEGWVDDAVRFWERQLDAS</sequence>
<dbReference type="InterPro" id="IPR029058">
    <property type="entry name" value="AB_hydrolase_fold"/>
</dbReference>
<feature type="region of interest" description="Disordered" evidence="2">
    <location>
        <begin position="29"/>
        <end position="62"/>
    </location>
</feature>
<keyword evidence="1" id="KW-0378">Hydrolase</keyword>
<dbReference type="InterPro" id="IPR049492">
    <property type="entry name" value="BD-FAE-like_dom"/>
</dbReference>
<dbReference type="InterPro" id="IPR050300">
    <property type="entry name" value="GDXG_lipolytic_enzyme"/>
</dbReference>
<dbReference type="Pfam" id="PF20434">
    <property type="entry name" value="BD-FAE"/>
    <property type="match status" value="1"/>
</dbReference>
<dbReference type="PANTHER" id="PTHR48081:SF6">
    <property type="entry name" value="PEPTIDASE S9 PROLYL OLIGOPEPTIDASE CATALYTIC DOMAIN-CONTAINING PROTEIN"/>
    <property type="match status" value="1"/>
</dbReference>
<evidence type="ECO:0000256" key="1">
    <source>
        <dbReference type="ARBA" id="ARBA00022801"/>
    </source>
</evidence>
<dbReference type="EMBL" id="FQZG01000024">
    <property type="protein sequence ID" value="SHJ03687.1"/>
    <property type="molecule type" value="Genomic_DNA"/>
</dbReference>
<protein>
    <submittedName>
        <fullName evidence="5">Acetyl esterase/lipase</fullName>
    </submittedName>
</protein>
<evidence type="ECO:0000313" key="6">
    <source>
        <dbReference type="Proteomes" id="UP000184512"/>
    </source>
</evidence>
<dbReference type="SUPFAM" id="SSF53474">
    <property type="entry name" value="alpha/beta-Hydrolases"/>
    <property type="match status" value="1"/>
</dbReference>
<name>A0A1M6G1A1_9ACTN</name>
<accession>A0A1M6G1A1</accession>